<dbReference type="AlphaFoldDB" id="A0A2I0JBZ2"/>
<sequence>MDRPAPGLRLEAFTPPRQDIMRIWRAFRPADRAFIQDIIGDIVMLIETPVDWIFLRTAAEFWDPEHAVFNFRGMELSPTIEEYTALIQRPTPTTRGIFVPNSFTTVQGQLATLLHIPVQDIHEELHQRWDEGIRIAWLSDWTLLRAMTPTTASYQRDACHGFLLLVFGTLLFPYSPSLIDGAVAQVVLQAVGGHSYVEDLLAETVRSLDYVREARRGRMRGSPHLLQIWLLAHIRPFCSSHPFSYIADERSLIERLVPVIPPPEHSFSEWRRFWRELTLARFLWVARWNPGGPMITGCPEIVGVPLLSHLGSTLIFPGRVIRQLGGLQDIPAEADRLPFRLQWADSTSSAPARFLQIREVRRQRDASIIQRLYFPEHPTDDERVFSATSAYVAQFYARGLASLRPPYATLTPRAASTLAPEAESSTQAAMHVELRAIREERDRLRCELVDSRAEVADYRELQTELTRARARVAHLDREMARLDAELDRVHKRARNLPHP</sequence>
<reference evidence="3 4" key="1">
    <citation type="submission" date="2017-11" db="EMBL/GenBank/DDBJ databases">
        <title>De-novo sequencing of pomegranate (Punica granatum L.) genome.</title>
        <authorList>
            <person name="Akparov Z."/>
            <person name="Amiraslanov A."/>
            <person name="Hajiyeva S."/>
            <person name="Abbasov M."/>
            <person name="Kaur K."/>
            <person name="Hamwieh A."/>
            <person name="Solovyev V."/>
            <person name="Salamov A."/>
            <person name="Braich B."/>
            <person name="Kosarev P."/>
            <person name="Mahmoud A."/>
            <person name="Hajiyev E."/>
            <person name="Babayeva S."/>
            <person name="Izzatullayeva V."/>
            <person name="Mammadov A."/>
            <person name="Mammadov A."/>
            <person name="Sharifova S."/>
            <person name="Ojaghi J."/>
            <person name="Eynullazada K."/>
            <person name="Bayramov B."/>
            <person name="Abdulazimova A."/>
            <person name="Shahmuradov I."/>
        </authorList>
    </citation>
    <scope>NUCLEOTIDE SEQUENCE [LARGE SCALE GENOMIC DNA]</scope>
    <source>
        <strain evidence="4">cv. AG2017</strain>
        <tissue evidence="3">Leaf</tissue>
    </source>
</reference>
<feature type="domain" description="DUF7745" evidence="2">
    <location>
        <begin position="36"/>
        <end position="326"/>
    </location>
</feature>
<dbReference type="PANTHER" id="PTHR48200">
    <property type="entry name" value="PROTEIN, PUTATIVE-RELATED"/>
    <property type="match status" value="1"/>
</dbReference>
<feature type="coiled-coil region" evidence="1">
    <location>
        <begin position="434"/>
        <end position="492"/>
    </location>
</feature>
<keyword evidence="1" id="KW-0175">Coiled coil</keyword>
<dbReference type="EMBL" id="PGOL01001837">
    <property type="protein sequence ID" value="PKI53772.1"/>
    <property type="molecule type" value="Genomic_DNA"/>
</dbReference>
<evidence type="ECO:0000256" key="1">
    <source>
        <dbReference type="SAM" id="Coils"/>
    </source>
</evidence>
<dbReference type="Proteomes" id="UP000233551">
    <property type="component" value="Unassembled WGS sequence"/>
</dbReference>
<evidence type="ECO:0000259" key="2">
    <source>
        <dbReference type="Pfam" id="PF24924"/>
    </source>
</evidence>
<name>A0A2I0JBZ2_PUNGR</name>
<accession>A0A2I0JBZ2</accession>
<gene>
    <name evidence="3" type="ORF">CRG98_025837</name>
</gene>
<proteinExistence type="predicted"/>
<evidence type="ECO:0000313" key="3">
    <source>
        <dbReference type="EMBL" id="PKI53772.1"/>
    </source>
</evidence>
<organism evidence="3 4">
    <name type="scientific">Punica granatum</name>
    <name type="common">Pomegranate</name>
    <dbReference type="NCBI Taxonomy" id="22663"/>
    <lineage>
        <taxon>Eukaryota</taxon>
        <taxon>Viridiplantae</taxon>
        <taxon>Streptophyta</taxon>
        <taxon>Embryophyta</taxon>
        <taxon>Tracheophyta</taxon>
        <taxon>Spermatophyta</taxon>
        <taxon>Magnoliopsida</taxon>
        <taxon>eudicotyledons</taxon>
        <taxon>Gunneridae</taxon>
        <taxon>Pentapetalae</taxon>
        <taxon>rosids</taxon>
        <taxon>malvids</taxon>
        <taxon>Myrtales</taxon>
        <taxon>Lythraceae</taxon>
        <taxon>Punica</taxon>
    </lineage>
</organism>
<comment type="caution">
    <text evidence="3">The sequence shown here is derived from an EMBL/GenBank/DDBJ whole genome shotgun (WGS) entry which is preliminary data.</text>
</comment>
<dbReference type="PANTHER" id="PTHR48200:SF1">
    <property type="entry name" value="AMINOTRANSFERASE-LIKE PLANT MOBILE DOMAIN-CONTAINING PROTEIN"/>
    <property type="match status" value="1"/>
</dbReference>
<dbReference type="Pfam" id="PF24924">
    <property type="entry name" value="DUF7745"/>
    <property type="match status" value="1"/>
</dbReference>
<protein>
    <recommendedName>
        <fullName evidence="2">DUF7745 domain-containing protein</fullName>
    </recommendedName>
</protein>
<keyword evidence="4" id="KW-1185">Reference proteome</keyword>
<dbReference type="InterPro" id="IPR056647">
    <property type="entry name" value="DUF7745"/>
</dbReference>
<evidence type="ECO:0000313" key="4">
    <source>
        <dbReference type="Proteomes" id="UP000233551"/>
    </source>
</evidence>